<proteinExistence type="inferred from homology"/>
<name>A0A402CSB8_9BACT</name>
<dbReference type="InterPro" id="IPR052515">
    <property type="entry name" value="Gfo/Idh/MocA_Oxidoreductase"/>
</dbReference>
<evidence type="ECO:0000256" key="1">
    <source>
        <dbReference type="ARBA" id="ARBA00010928"/>
    </source>
</evidence>
<dbReference type="PANTHER" id="PTHR43249:SF1">
    <property type="entry name" value="D-GLUCOSIDE 3-DEHYDROGENASE"/>
    <property type="match status" value="1"/>
</dbReference>
<dbReference type="RefSeq" id="WP_119320258.1">
    <property type="nucleotide sequence ID" value="NZ_AP025739.1"/>
</dbReference>
<dbReference type="OrthoDB" id="9815825at2"/>
<protein>
    <submittedName>
        <fullName evidence="2">Gfo/Idh/MocA family oxidoreductase</fullName>
    </submittedName>
</protein>
<evidence type="ECO:0000313" key="2">
    <source>
        <dbReference type="EMBL" id="BDI28315.1"/>
    </source>
</evidence>
<dbReference type="AlphaFoldDB" id="A0A402CSB8"/>
<organism evidence="2 3">
    <name type="scientific">Capsulimonas corticalis</name>
    <dbReference type="NCBI Taxonomy" id="2219043"/>
    <lineage>
        <taxon>Bacteria</taxon>
        <taxon>Bacillati</taxon>
        <taxon>Armatimonadota</taxon>
        <taxon>Armatimonadia</taxon>
        <taxon>Capsulimonadales</taxon>
        <taxon>Capsulimonadaceae</taxon>
        <taxon>Capsulimonas</taxon>
    </lineage>
</organism>
<dbReference type="Pfam" id="PF01408">
    <property type="entry name" value="GFO_IDH_MocA"/>
    <property type="match status" value="1"/>
</dbReference>
<dbReference type="Proteomes" id="UP000287394">
    <property type="component" value="Chromosome"/>
</dbReference>
<dbReference type="Gene3D" id="3.40.50.720">
    <property type="entry name" value="NAD(P)-binding Rossmann-like Domain"/>
    <property type="match status" value="1"/>
</dbReference>
<dbReference type="Gene3D" id="3.30.360.10">
    <property type="entry name" value="Dihydrodipicolinate Reductase, domain 2"/>
    <property type="match status" value="1"/>
</dbReference>
<evidence type="ECO:0000313" key="3">
    <source>
        <dbReference type="Proteomes" id="UP000287394"/>
    </source>
</evidence>
<dbReference type="SUPFAM" id="SSF55347">
    <property type="entry name" value="Glyceraldehyde-3-phosphate dehydrogenase-like, C-terminal domain"/>
    <property type="match status" value="1"/>
</dbReference>
<reference evidence="2 3" key="1">
    <citation type="journal article" date="2019" name="Int. J. Syst. Evol. Microbiol.">
        <title>Capsulimonas corticalis gen. nov., sp. nov., an aerobic capsulated bacterium, of a novel bacterial order, Capsulimonadales ord. nov., of the class Armatimonadia of the phylum Armatimonadetes.</title>
        <authorList>
            <person name="Li J."/>
            <person name="Kudo C."/>
            <person name="Tonouchi A."/>
        </authorList>
    </citation>
    <scope>NUCLEOTIDE SEQUENCE [LARGE SCALE GENOMIC DNA]</scope>
    <source>
        <strain evidence="2 3">AX-7</strain>
    </source>
</reference>
<accession>A0A402CSB8</accession>
<dbReference type="InterPro" id="IPR004104">
    <property type="entry name" value="Gfo/Idh/MocA-like_OxRdtase_C"/>
</dbReference>
<dbReference type="Pfam" id="PF02894">
    <property type="entry name" value="GFO_IDH_MocA_C"/>
    <property type="match status" value="1"/>
</dbReference>
<dbReference type="KEGG" id="ccot:CCAX7_003660"/>
<dbReference type="InterPro" id="IPR000683">
    <property type="entry name" value="Gfo/Idh/MocA-like_OxRdtase_N"/>
</dbReference>
<dbReference type="GO" id="GO:0000166">
    <property type="term" value="F:nucleotide binding"/>
    <property type="evidence" value="ECO:0007669"/>
    <property type="project" value="InterPro"/>
</dbReference>
<dbReference type="InterPro" id="IPR036291">
    <property type="entry name" value="NAD(P)-bd_dom_sf"/>
</dbReference>
<gene>
    <name evidence="2" type="ORF">CCAX7_003660</name>
</gene>
<dbReference type="PANTHER" id="PTHR43249">
    <property type="entry name" value="UDP-N-ACETYL-2-AMINO-2-DEOXY-D-GLUCURONATE OXIDASE"/>
    <property type="match status" value="1"/>
</dbReference>
<dbReference type="EMBL" id="AP025739">
    <property type="protein sequence ID" value="BDI28315.1"/>
    <property type="molecule type" value="Genomic_DNA"/>
</dbReference>
<comment type="similarity">
    <text evidence="1">Belongs to the Gfo/Idh/MocA family.</text>
</comment>
<sequence>MSNPVGIAMIGSGRVAQRQHLPSYQKLQAEGKVKIVAVCDINEETARAAASEFNIPHAFTDWNEMLRMTEIDAVDVCTPNYLHKQPVLDAFAAGKHVLVEKPIAINAAEGAEMVAAAKAAGKQLQVGLNLRFGAAQQSIHRFIQDGKLGDIYYTRVHALRRRGIPSWGVFTQKDKQGGGPLIDIGVHMLDLALWFMGHPKPVSVSGATYAKFGHRSDILGLMGQWDPKTFSVEDFAVGFVRFENGATLTLESSFAANLEQNEMNIHLFGTEGGGLLDIYNAKGNKIFREESGTLTDTTLAYLTDALTHEQEIRSFVQAIADETPVLATGEQGLMVTQILDALYQSADTGREIILARS</sequence>
<keyword evidence="3" id="KW-1185">Reference proteome</keyword>
<dbReference type="SUPFAM" id="SSF51735">
    <property type="entry name" value="NAD(P)-binding Rossmann-fold domains"/>
    <property type="match status" value="1"/>
</dbReference>